<dbReference type="RefSeq" id="WP_147913321.1">
    <property type="nucleotide sequence ID" value="NZ_JBHUEJ010000007.1"/>
</dbReference>
<evidence type="ECO:0000313" key="4">
    <source>
        <dbReference type="Proteomes" id="UP001597304"/>
    </source>
</evidence>
<feature type="compositionally biased region" description="Basic and acidic residues" evidence="1">
    <location>
        <begin position="97"/>
        <end position="107"/>
    </location>
</feature>
<feature type="signal peptide" evidence="2">
    <location>
        <begin position="1"/>
        <end position="20"/>
    </location>
</feature>
<comment type="caution">
    <text evidence="3">The sequence shown here is derived from an EMBL/GenBank/DDBJ whole genome shotgun (WGS) entry which is preliminary data.</text>
</comment>
<dbReference type="EMBL" id="JBHUEJ010000007">
    <property type="protein sequence ID" value="MFD1709529.1"/>
    <property type="molecule type" value="Genomic_DNA"/>
</dbReference>
<evidence type="ECO:0008006" key="5">
    <source>
        <dbReference type="Google" id="ProtNLM"/>
    </source>
</evidence>
<feature type="region of interest" description="Disordered" evidence="1">
    <location>
        <begin position="119"/>
        <end position="145"/>
    </location>
</feature>
<gene>
    <name evidence="3" type="ORF">ACFSF0_02830</name>
</gene>
<organism evidence="3 4">
    <name type="scientific">Ottowia flava</name>
    <dbReference type="NCBI Taxonomy" id="2675430"/>
    <lineage>
        <taxon>Bacteria</taxon>
        <taxon>Pseudomonadati</taxon>
        <taxon>Pseudomonadota</taxon>
        <taxon>Betaproteobacteria</taxon>
        <taxon>Burkholderiales</taxon>
        <taxon>Comamonadaceae</taxon>
        <taxon>Ottowia</taxon>
    </lineage>
</organism>
<accession>A0ABW4KN42</accession>
<dbReference type="Proteomes" id="UP001597304">
    <property type="component" value="Unassembled WGS sequence"/>
</dbReference>
<feature type="compositionally biased region" description="Low complexity" evidence="1">
    <location>
        <begin position="68"/>
        <end position="95"/>
    </location>
</feature>
<reference evidence="4" key="1">
    <citation type="journal article" date="2019" name="Int. J. Syst. Evol. Microbiol.">
        <title>The Global Catalogue of Microorganisms (GCM) 10K type strain sequencing project: providing services to taxonomists for standard genome sequencing and annotation.</title>
        <authorList>
            <consortium name="The Broad Institute Genomics Platform"/>
            <consortium name="The Broad Institute Genome Sequencing Center for Infectious Disease"/>
            <person name="Wu L."/>
            <person name="Ma J."/>
        </authorList>
    </citation>
    <scope>NUCLEOTIDE SEQUENCE [LARGE SCALE GENOMIC DNA]</scope>
    <source>
        <strain evidence="4">LMG 29247</strain>
    </source>
</reference>
<protein>
    <recommendedName>
        <fullName evidence="5">DUF4124 domain-containing protein</fullName>
    </recommendedName>
</protein>
<sequence>MTQASLLISSVVLAASLVGAALPVAAQERIYRCGNEYTNQIKGRSGCKAVEGGNVTVVRGTAPAATQSAPVARSSSNSSDAPAAPRVASVPAAPRIDTPDQRARDSDAKAILEQELRRAESRQAELKKEYNNGEPERQGNERNYQKYLDRVAEMKASIARNQSDIDGIKRELGRFR</sequence>
<proteinExistence type="predicted"/>
<keyword evidence="4" id="KW-1185">Reference proteome</keyword>
<name>A0ABW4KN42_9BURK</name>
<evidence type="ECO:0000256" key="2">
    <source>
        <dbReference type="SAM" id="SignalP"/>
    </source>
</evidence>
<evidence type="ECO:0000313" key="3">
    <source>
        <dbReference type="EMBL" id="MFD1709529.1"/>
    </source>
</evidence>
<keyword evidence="2" id="KW-0732">Signal</keyword>
<evidence type="ECO:0000256" key="1">
    <source>
        <dbReference type="SAM" id="MobiDB-lite"/>
    </source>
</evidence>
<feature type="chain" id="PRO_5046440430" description="DUF4124 domain-containing protein" evidence="2">
    <location>
        <begin position="21"/>
        <end position="176"/>
    </location>
</feature>
<feature type="region of interest" description="Disordered" evidence="1">
    <location>
        <begin position="63"/>
        <end position="107"/>
    </location>
</feature>